<evidence type="ECO:0000313" key="5">
    <source>
        <dbReference type="Proteomes" id="UP000467700"/>
    </source>
</evidence>
<comment type="similarity">
    <text evidence="2">Belongs to the AB hydrolase superfamily. Epoxide hydrolase family.</text>
</comment>
<dbReference type="Pfam" id="PF00561">
    <property type="entry name" value="Abhydrolase_1"/>
    <property type="match status" value="1"/>
</dbReference>
<evidence type="ECO:0000256" key="1">
    <source>
        <dbReference type="ARBA" id="ARBA00022801"/>
    </source>
</evidence>
<feature type="domain" description="AB hydrolase-1" evidence="3">
    <location>
        <begin position="39"/>
        <end position="309"/>
    </location>
</feature>
<dbReference type="SUPFAM" id="SSF53474">
    <property type="entry name" value="alpha/beta-Hydrolases"/>
    <property type="match status" value="1"/>
</dbReference>
<reference evidence="4 5" key="1">
    <citation type="submission" date="2020-01" db="EMBL/GenBank/DDBJ databases">
        <authorList>
            <person name="Gupta K D."/>
        </authorList>
    </citation>
    <scope>NUCLEOTIDE SEQUENCE [LARGE SCALE GENOMIC DNA]</scope>
</reference>
<dbReference type="EMBL" id="CACVBS010000028">
    <property type="protein sequence ID" value="CAA7260120.1"/>
    <property type="molecule type" value="Genomic_DNA"/>
</dbReference>
<dbReference type="PANTHER" id="PTHR43329">
    <property type="entry name" value="EPOXIDE HYDROLASE"/>
    <property type="match status" value="1"/>
</dbReference>
<keyword evidence="1" id="KW-0378">Hydrolase</keyword>
<dbReference type="Proteomes" id="UP000467700">
    <property type="component" value="Unassembled WGS sequence"/>
</dbReference>
<dbReference type="PRINTS" id="PR00111">
    <property type="entry name" value="ABHYDROLASE"/>
</dbReference>
<dbReference type="PRINTS" id="PR00412">
    <property type="entry name" value="EPOXHYDRLASE"/>
</dbReference>
<organism evidence="4 5">
    <name type="scientific">Cyclocybe aegerita</name>
    <name type="common">Black poplar mushroom</name>
    <name type="synonym">Agrocybe aegerita</name>
    <dbReference type="NCBI Taxonomy" id="1973307"/>
    <lineage>
        <taxon>Eukaryota</taxon>
        <taxon>Fungi</taxon>
        <taxon>Dikarya</taxon>
        <taxon>Basidiomycota</taxon>
        <taxon>Agaricomycotina</taxon>
        <taxon>Agaricomycetes</taxon>
        <taxon>Agaricomycetidae</taxon>
        <taxon>Agaricales</taxon>
        <taxon>Agaricineae</taxon>
        <taxon>Bolbitiaceae</taxon>
        <taxon>Cyclocybe</taxon>
    </lineage>
</organism>
<evidence type="ECO:0000259" key="3">
    <source>
        <dbReference type="Pfam" id="PF00561"/>
    </source>
</evidence>
<evidence type="ECO:0000313" key="4">
    <source>
        <dbReference type="EMBL" id="CAA7260120.1"/>
    </source>
</evidence>
<dbReference type="AlphaFoldDB" id="A0A8S0VTE6"/>
<dbReference type="Gene3D" id="3.40.50.1820">
    <property type="entry name" value="alpha/beta hydrolase"/>
    <property type="match status" value="1"/>
</dbReference>
<keyword evidence="5" id="KW-1185">Reference proteome</keyword>
<sequence length="339" mass="38702">MDPQIPESFNHRTEKLSTGRTYHFVDQLPVGYHPKRNATILCVHGFPDIWYGWRHQIGPWVHLGCRIVVPDMLGYGGTSKPSDPAEYSTKKLCTDLAALLDLLEVRKAVLIGHDWGSYTVGRFALWYPDRLHALIMLSVPYTPPSRQYMPIEKVAKRAPNLGYQVYFSNPKSSQDILSHLDKFLALVYQPPHSKSIDFTPLGVLEHLLLHAPDHKNPHLLTDKEYDYYRAQLSKGMVGPLNYYRTSKFRHDEELAAKLPANLPADLPYLFLWGTKDATATPFVINKSRKFISRYQDVAIEGRGHWLMVEAKDEVTQVIGNWLEGLTCSKPARHQEGSKL</sequence>
<gene>
    <name evidence="4" type="ORF">AAE3_LOCUS2477</name>
</gene>
<dbReference type="InterPro" id="IPR029058">
    <property type="entry name" value="AB_hydrolase_fold"/>
</dbReference>
<dbReference type="GO" id="GO:0016787">
    <property type="term" value="F:hydrolase activity"/>
    <property type="evidence" value="ECO:0007669"/>
    <property type="project" value="UniProtKB-KW"/>
</dbReference>
<comment type="caution">
    <text evidence="4">The sequence shown here is derived from an EMBL/GenBank/DDBJ whole genome shotgun (WGS) entry which is preliminary data.</text>
</comment>
<accession>A0A8S0VTE6</accession>
<protein>
    <recommendedName>
        <fullName evidence="3">AB hydrolase-1 domain-containing protein</fullName>
    </recommendedName>
</protein>
<proteinExistence type="inferred from homology"/>
<name>A0A8S0VTE6_CYCAE</name>
<dbReference type="InterPro" id="IPR000639">
    <property type="entry name" value="Epox_hydrolase-like"/>
</dbReference>
<dbReference type="InterPro" id="IPR000073">
    <property type="entry name" value="AB_hydrolase_1"/>
</dbReference>
<dbReference type="OrthoDB" id="284184at2759"/>
<evidence type="ECO:0000256" key="2">
    <source>
        <dbReference type="ARBA" id="ARBA00038334"/>
    </source>
</evidence>